<dbReference type="EMBL" id="CP059671">
    <property type="protein sequence ID" value="QRW25973.1"/>
    <property type="molecule type" value="Genomic_DNA"/>
</dbReference>
<evidence type="ECO:0000256" key="1">
    <source>
        <dbReference type="SAM" id="MobiDB-lite"/>
    </source>
</evidence>
<sequence>MTHWAFNLRSSDSDMEDEDEAISFTHDTHRQPNDNENTRQKEIDKALEELFGTANEDEGVEYKPNPWSIAKINANARKIPPRTTPQTKTFPKAASKPSWGPYVLGLPHNEHRGISGDTGIQAKSNFGPPPLARRRALRDSISEALRRDKSATVGSTNQEKQSLKHDTVGRGPNNRPCLLTVENTTSTDSGQLLNNPITSQCDSLRKPSSKIHDAYNPSAYIRNKYVTIPGFDTKRTTNHPDVPAGIISGDEWLLDEQPTSNSGMENQTAYNGGDLGSPPCQVYNTTSKDGFPCNPLLLSPSSHRNDAPVNRTIDYPWEVSPKLGHEWIPQDRIRLASSYCNGHPKSRLEPSLSVQSIARSATPKLLIPPVASIHAEYNSHNNDCRGLPVIARTPRSPTRKETKSYTHPDTTQSHPPHTPERPPRPIQGIHLITPSPKKRMDRFDPDDKPFWSTLPTPPNSNPKPPTNGIKTSRFRLPGPFLGASPLSGSSGRVLYKPPPRKRTRSPDGEDQTRKWRVARAG</sequence>
<feature type="region of interest" description="Disordered" evidence="1">
    <location>
        <begin position="379"/>
        <end position="521"/>
    </location>
</feature>
<feature type="compositionally biased region" description="Basic and acidic residues" evidence="1">
    <location>
        <begin position="504"/>
        <end position="513"/>
    </location>
</feature>
<feature type="region of interest" description="Disordered" evidence="1">
    <location>
        <begin position="144"/>
        <end position="207"/>
    </location>
</feature>
<organism evidence="2 3">
    <name type="scientific">Rhizoctonia solani</name>
    <dbReference type="NCBI Taxonomy" id="456999"/>
    <lineage>
        <taxon>Eukaryota</taxon>
        <taxon>Fungi</taxon>
        <taxon>Dikarya</taxon>
        <taxon>Basidiomycota</taxon>
        <taxon>Agaricomycotina</taxon>
        <taxon>Agaricomycetes</taxon>
        <taxon>Cantharellales</taxon>
        <taxon>Ceratobasidiaceae</taxon>
        <taxon>Rhizoctonia</taxon>
    </lineage>
</organism>
<dbReference type="GeneID" id="67033328"/>
<dbReference type="AlphaFoldDB" id="A0A8H8P8X7"/>
<name>A0A8H8P8X7_9AGAM</name>
<dbReference type="KEGG" id="rsx:RhiXN_11050"/>
<dbReference type="Proteomes" id="UP000650533">
    <property type="component" value="Chromosome 14"/>
</dbReference>
<feature type="compositionally biased region" description="Basic and acidic residues" evidence="1">
    <location>
        <begin position="26"/>
        <end position="39"/>
    </location>
</feature>
<feature type="compositionally biased region" description="Pro residues" evidence="1">
    <location>
        <begin position="455"/>
        <end position="465"/>
    </location>
</feature>
<feature type="compositionally biased region" description="Polar residues" evidence="1">
    <location>
        <begin position="181"/>
        <end position="202"/>
    </location>
</feature>
<protein>
    <submittedName>
        <fullName evidence="2">Uncharacterized protein</fullName>
    </submittedName>
</protein>
<reference evidence="2" key="1">
    <citation type="submission" date="2020-05" db="EMBL/GenBank/DDBJ databases">
        <title>Evolutionary and genomic comparisons of hybrid uninucleate and nonhybrid Rhizoctonia fungi.</title>
        <authorList>
            <person name="Li C."/>
            <person name="Chen X."/>
        </authorList>
    </citation>
    <scope>NUCLEOTIDE SEQUENCE</scope>
    <source>
        <strain evidence="2">AG-1 IA</strain>
    </source>
</reference>
<accession>A0A8H8P8X7</accession>
<proteinExistence type="predicted"/>
<evidence type="ECO:0000313" key="3">
    <source>
        <dbReference type="Proteomes" id="UP000650533"/>
    </source>
</evidence>
<dbReference type="RefSeq" id="XP_043186210.1">
    <property type="nucleotide sequence ID" value="XM_043330865.1"/>
</dbReference>
<gene>
    <name evidence="2" type="ORF">RhiXN_11050</name>
</gene>
<feature type="region of interest" description="Disordered" evidence="1">
    <location>
        <begin position="1"/>
        <end position="39"/>
    </location>
</feature>
<evidence type="ECO:0000313" key="2">
    <source>
        <dbReference type="EMBL" id="QRW25973.1"/>
    </source>
</evidence>